<comment type="caution">
    <text evidence="1">The sequence shown here is derived from an EMBL/GenBank/DDBJ whole genome shotgun (WGS) entry which is preliminary data.</text>
</comment>
<dbReference type="AlphaFoldDB" id="A0A699JJR6"/>
<accession>A0A699JJR6</accession>
<name>A0A699JJR6_TANCI</name>
<evidence type="ECO:0000313" key="1">
    <source>
        <dbReference type="EMBL" id="GFA37234.1"/>
    </source>
</evidence>
<reference evidence="1" key="1">
    <citation type="journal article" date="2019" name="Sci. Rep.">
        <title>Draft genome of Tanacetum cinerariifolium, the natural source of mosquito coil.</title>
        <authorList>
            <person name="Yamashiro T."/>
            <person name="Shiraishi A."/>
            <person name="Satake H."/>
            <person name="Nakayama K."/>
        </authorList>
    </citation>
    <scope>NUCLEOTIDE SEQUENCE</scope>
</reference>
<protein>
    <submittedName>
        <fullName evidence="1">Phospholipase-like protein</fullName>
    </submittedName>
</protein>
<dbReference type="EMBL" id="BKCJ010412795">
    <property type="protein sequence ID" value="GFA37234.1"/>
    <property type="molecule type" value="Genomic_DNA"/>
</dbReference>
<proteinExistence type="predicted"/>
<gene>
    <name evidence="1" type="ORF">Tci_609206</name>
</gene>
<sequence length="86" mass="9911">EYRKWYLQMRDYLEEKINVVLKETGVFEKKNIDPAKYKFSFKVADGVPKQGGVFGDCCVFLCMFLYRLANGISLALDDPLQSALAY</sequence>
<organism evidence="1">
    <name type="scientific">Tanacetum cinerariifolium</name>
    <name type="common">Dalmatian daisy</name>
    <name type="synonym">Chrysanthemum cinerariifolium</name>
    <dbReference type="NCBI Taxonomy" id="118510"/>
    <lineage>
        <taxon>Eukaryota</taxon>
        <taxon>Viridiplantae</taxon>
        <taxon>Streptophyta</taxon>
        <taxon>Embryophyta</taxon>
        <taxon>Tracheophyta</taxon>
        <taxon>Spermatophyta</taxon>
        <taxon>Magnoliopsida</taxon>
        <taxon>eudicotyledons</taxon>
        <taxon>Gunneridae</taxon>
        <taxon>Pentapetalae</taxon>
        <taxon>asterids</taxon>
        <taxon>campanulids</taxon>
        <taxon>Asterales</taxon>
        <taxon>Asteraceae</taxon>
        <taxon>Asteroideae</taxon>
        <taxon>Anthemideae</taxon>
        <taxon>Anthemidinae</taxon>
        <taxon>Tanacetum</taxon>
    </lineage>
</organism>
<feature type="non-terminal residue" evidence="1">
    <location>
        <position position="1"/>
    </location>
</feature>